<dbReference type="PANTHER" id="PTHR43793:SF1">
    <property type="entry name" value="FAD SYNTHASE"/>
    <property type="match status" value="1"/>
</dbReference>
<evidence type="ECO:0000256" key="7">
    <source>
        <dbReference type="ARBA" id="ARBA00022840"/>
    </source>
</evidence>
<evidence type="ECO:0000259" key="9">
    <source>
        <dbReference type="Pfam" id="PF01467"/>
    </source>
</evidence>
<comment type="subunit">
    <text evidence="8">Homodimer.</text>
</comment>
<keyword evidence="7 8" id="KW-0067">ATP-binding</keyword>
<gene>
    <name evidence="10" type="primary">hldE</name>
    <name evidence="8" type="synonym">ribL</name>
    <name evidence="10" type="ORF">MsAg5_10510</name>
</gene>
<evidence type="ECO:0000256" key="3">
    <source>
        <dbReference type="ARBA" id="ARBA00022679"/>
    </source>
</evidence>
<dbReference type="NCBIfam" id="TIGR00125">
    <property type="entry name" value="cyt_tran_rel"/>
    <property type="match status" value="1"/>
</dbReference>
<keyword evidence="11" id="KW-1185">Reference proteome</keyword>
<comment type="function">
    <text evidence="8">Catalyzes the transfer of the AMP portion of ATP to flavin mononucleotide (FMN) to produce flavin adenine dinucleotide (FAD) coenzyme.</text>
</comment>
<organism evidence="10 11">
    <name type="scientific">Methanolapillus africanus</name>
    <dbReference type="NCBI Taxonomy" id="3028297"/>
    <lineage>
        <taxon>Archaea</taxon>
        <taxon>Methanobacteriati</taxon>
        <taxon>Methanobacteriota</taxon>
        <taxon>Stenosarchaea group</taxon>
        <taxon>Methanomicrobia</taxon>
        <taxon>Methanosarcinales</taxon>
        <taxon>Methanosarcinaceae</taxon>
        <taxon>Methanolapillus</taxon>
    </lineage>
</organism>
<feature type="binding site" evidence="8">
    <location>
        <position position="92"/>
    </location>
    <ligand>
        <name>ATP</name>
        <dbReference type="ChEBI" id="CHEBI:30616"/>
    </ligand>
</feature>
<dbReference type="SUPFAM" id="SSF52374">
    <property type="entry name" value="Nucleotidylyl transferase"/>
    <property type="match status" value="1"/>
</dbReference>
<evidence type="ECO:0000256" key="5">
    <source>
        <dbReference type="ARBA" id="ARBA00022741"/>
    </source>
</evidence>
<dbReference type="RefSeq" id="WP_338099595.1">
    <property type="nucleotide sequence ID" value="NZ_JAWDKD010000018.1"/>
</dbReference>
<feature type="binding site" evidence="8">
    <location>
        <begin position="14"/>
        <end position="17"/>
    </location>
    <ligand>
        <name>ATP</name>
        <dbReference type="ChEBI" id="CHEBI:30616"/>
    </ligand>
</feature>
<evidence type="ECO:0000313" key="11">
    <source>
        <dbReference type="Proteomes" id="UP001271789"/>
    </source>
</evidence>
<dbReference type="AlphaFoldDB" id="A0AAE4SE22"/>
<keyword evidence="1 8" id="KW-0285">Flavoprotein</keyword>
<evidence type="ECO:0000313" key="10">
    <source>
        <dbReference type="EMBL" id="MDV0447173.1"/>
    </source>
</evidence>
<dbReference type="GO" id="GO:0046444">
    <property type="term" value="P:FMN metabolic process"/>
    <property type="evidence" value="ECO:0007669"/>
    <property type="project" value="UniProtKB-UniRule"/>
</dbReference>
<proteinExistence type="inferred from homology"/>
<dbReference type="InterPro" id="IPR004821">
    <property type="entry name" value="Cyt_trans-like"/>
</dbReference>
<keyword evidence="3 8" id="KW-0808">Transferase</keyword>
<protein>
    <recommendedName>
        <fullName evidence="8">FAD synthase</fullName>
        <ecNumber evidence="8">2.7.7.2</ecNumber>
    </recommendedName>
    <alternativeName>
        <fullName evidence="8">FMN adenylyltransferase</fullName>
    </alternativeName>
    <alternativeName>
        <fullName evidence="8">Flavin adenine dinucleotide synthase</fullName>
    </alternativeName>
</protein>
<feature type="domain" description="Cytidyltransferase-like" evidence="9">
    <location>
        <begin position="5"/>
        <end position="112"/>
    </location>
</feature>
<dbReference type="InterPro" id="IPR014729">
    <property type="entry name" value="Rossmann-like_a/b/a_fold"/>
</dbReference>
<dbReference type="Gene3D" id="3.40.50.620">
    <property type="entry name" value="HUPs"/>
    <property type="match status" value="1"/>
</dbReference>
<evidence type="ECO:0000256" key="8">
    <source>
        <dbReference type="HAMAP-Rule" id="MF_02115"/>
    </source>
</evidence>
<comment type="cofactor">
    <cofactor evidence="8">
        <name>a divalent metal cation</name>
        <dbReference type="ChEBI" id="CHEBI:60240"/>
    </cofactor>
</comment>
<evidence type="ECO:0000256" key="6">
    <source>
        <dbReference type="ARBA" id="ARBA00022827"/>
    </source>
</evidence>
<accession>A0AAE4SE22</accession>
<keyword evidence="2 8" id="KW-0288">FMN</keyword>
<comment type="caution">
    <text evidence="10">The sequence shown here is derived from an EMBL/GenBank/DDBJ whole genome shotgun (WGS) entry which is preliminary data.</text>
</comment>
<sequence length="145" mass="16470">MIRVLATGTFDILHPGHISFLEQAKALGDELYVIIGRDANISNKPKPIIPENQRLLMIQSLKPVDYAVLGSLTDYFEPLEIIQPDIIVLGFNQQQNEEKLKKDLNDRGFFPKIVRLSEADTGTSEDMYSSRKIIAEILKKRCLKD</sequence>
<keyword evidence="5 8" id="KW-0547">Nucleotide-binding</keyword>
<feature type="binding site" evidence="8">
    <location>
        <begin position="9"/>
        <end position="10"/>
    </location>
    <ligand>
        <name>ATP</name>
        <dbReference type="ChEBI" id="CHEBI:30616"/>
    </ligand>
</feature>
<dbReference type="EMBL" id="JAWDKD010000018">
    <property type="protein sequence ID" value="MDV0447173.1"/>
    <property type="molecule type" value="Genomic_DNA"/>
</dbReference>
<evidence type="ECO:0000256" key="4">
    <source>
        <dbReference type="ARBA" id="ARBA00022695"/>
    </source>
</evidence>
<comment type="pathway">
    <text evidence="8">Cofactor biosynthesis; FAD biosynthesis; FAD from FMN: step 1/1.</text>
</comment>
<evidence type="ECO:0000256" key="2">
    <source>
        <dbReference type="ARBA" id="ARBA00022643"/>
    </source>
</evidence>
<dbReference type="GO" id="GO:0003919">
    <property type="term" value="F:FMN adenylyltransferase activity"/>
    <property type="evidence" value="ECO:0007669"/>
    <property type="project" value="UniProtKB-UniRule"/>
</dbReference>
<dbReference type="Pfam" id="PF01467">
    <property type="entry name" value="CTP_transf_like"/>
    <property type="match status" value="1"/>
</dbReference>
<dbReference type="InterPro" id="IPR024902">
    <property type="entry name" value="FAD_synth_RibL"/>
</dbReference>
<keyword evidence="4 8" id="KW-0548">Nucleotidyltransferase</keyword>
<reference evidence="10" key="1">
    <citation type="submission" date="2023-06" db="EMBL/GenBank/DDBJ databases">
        <title>Genome sequence of Methanosarcinaceae archaeon Ag5.</title>
        <authorList>
            <person name="Protasov E."/>
            <person name="Platt K."/>
            <person name="Poehlein A."/>
            <person name="Daniel R."/>
            <person name="Brune A."/>
        </authorList>
    </citation>
    <scope>NUCLEOTIDE SEQUENCE</scope>
    <source>
        <strain evidence="10">Ag5</strain>
    </source>
</reference>
<dbReference type="HAMAP" id="MF_02115">
    <property type="entry name" value="FAD_synth_arch"/>
    <property type="match status" value="1"/>
</dbReference>
<dbReference type="PANTHER" id="PTHR43793">
    <property type="entry name" value="FAD SYNTHASE"/>
    <property type="match status" value="1"/>
</dbReference>
<comment type="caution">
    <text evidence="8">Lacks conserved residue(s) required for the propagation of feature annotation.</text>
</comment>
<keyword evidence="6 8" id="KW-0274">FAD</keyword>
<evidence type="ECO:0000256" key="1">
    <source>
        <dbReference type="ARBA" id="ARBA00022630"/>
    </source>
</evidence>
<dbReference type="GO" id="GO:0006747">
    <property type="term" value="P:FAD biosynthetic process"/>
    <property type="evidence" value="ECO:0007669"/>
    <property type="project" value="UniProtKB-UniRule"/>
</dbReference>
<dbReference type="Proteomes" id="UP001271789">
    <property type="component" value="Unassembled WGS sequence"/>
</dbReference>
<comment type="catalytic activity">
    <reaction evidence="8">
        <text>FMN + ATP + H(+) = FAD + diphosphate</text>
        <dbReference type="Rhea" id="RHEA:17237"/>
        <dbReference type="ChEBI" id="CHEBI:15378"/>
        <dbReference type="ChEBI" id="CHEBI:30616"/>
        <dbReference type="ChEBI" id="CHEBI:33019"/>
        <dbReference type="ChEBI" id="CHEBI:57692"/>
        <dbReference type="ChEBI" id="CHEBI:58210"/>
        <dbReference type="EC" id="2.7.7.2"/>
    </reaction>
</comment>
<comment type="similarity">
    <text evidence="8">Belongs to the archaeal FAD synthase family.</text>
</comment>
<dbReference type="EC" id="2.7.7.2" evidence="8"/>
<dbReference type="GO" id="GO:0005524">
    <property type="term" value="F:ATP binding"/>
    <property type="evidence" value="ECO:0007669"/>
    <property type="project" value="UniProtKB-UniRule"/>
</dbReference>
<name>A0AAE4SE22_9EURY</name>
<dbReference type="InterPro" id="IPR050385">
    <property type="entry name" value="Archaeal_FAD_synthase"/>
</dbReference>